<gene>
    <name evidence="3" type="ORF">D5281_13215</name>
</gene>
<feature type="coiled-coil region" evidence="1">
    <location>
        <begin position="79"/>
        <end position="113"/>
    </location>
</feature>
<keyword evidence="1" id="KW-0175">Coiled coil</keyword>
<dbReference type="OrthoDB" id="10010732at2"/>
<keyword evidence="2" id="KW-0812">Transmembrane</keyword>
<sequence length="288" mass="32968">MKNKGYAKIIIWIIVLYIVVSTFIPIIFKYAIFENPTLSNLSNNEWAGFLGSYVGGILGGLGTLIALYITVKNSMTVQEENKRETDQRIEEEYKRHQAEIAAEKEKNDKRDRQQFVNSIAKELGVYITHISKYHYAGLDAENLRDRVSNAKTELNQIEQKLKIVDDKLSAVNVDDSDEIIRVSAERDTIVDEKDRLNRIYNEALAAQRSNSEFGNRLAANEAFFTLKAVLSNIKLADNFQQKLNEVHCGAGFKHSQEEVYGQWIGAETEELIQEFTVFMNKYVENVEK</sequence>
<reference evidence="3" key="1">
    <citation type="submission" date="2018-09" db="EMBL/GenBank/DDBJ databases">
        <title>Murine metabolic-syndrome-specific gut microbial biobank.</title>
        <authorList>
            <person name="Liu C."/>
        </authorList>
    </citation>
    <scope>NUCLEOTIDE SEQUENCE</scope>
    <source>
        <strain evidence="3">D42-62</strain>
    </source>
</reference>
<comment type="caution">
    <text evidence="3">The sequence shown here is derived from an EMBL/GenBank/DDBJ whole genome shotgun (WGS) entry which is preliminary data.</text>
</comment>
<feature type="transmembrane region" description="Helical" evidence="2">
    <location>
        <begin position="9"/>
        <end position="32"/>
    </location>
</feature>
<evidence type="ECO:0000313" key="4">
    <source>
        <dbReference type="Proteomes" id="UP001154420"/>
    </source>
</evidence>
<evidence type="ECO:0000313" key="3">
    <source>
        <dbReference type="EMBL" id="NBJ93529.1"/>
    </source>
</evidence>
<dbReference type="EMBL" id="QZDT01000020">
    <property type="protein sequence ID" value="NBJ93529.1"/>
    <property type="molecule type" value="Genomic_DNA"/>
</dbReference>
<organism evidence="3 4">
    <name type="scientific">Parablautia muri</name>
    <dbReference type="NCBI Taxonomy" id="2320879"/>
    <lineage>
        <taxon>Bacteria</taxon>
        <taxon>Bacillati</taxon>
        <taxon>Bacillota</taxon>
        <taxon>Clostridia</taxon>
        <taxon>Lachnospirales</taxon>
        <taxon>Lachnospiraceae</taxon>
        <taxon>Parablautia</taxon>
    </lineage>
</organism>
<protein>
    <recommendedName>
        <fullName evidence="5">Phage protein</fullName>
    </recommendedName>
</protein>
<feature type="transmembrane region" description="Helical" evidence="2">
    <location>
        <begin position="52"/>
        <end position="71"/>
    </location>
</feature>
<proteinExistence type="predicted"/>
<keyword evidence="4" id="KW-1185">Reference proteome</keyword>
<keyword evidence="2" id="KW-1133">Transmembrane helix</keyword>
<dbReference type="AlphaFoldDB" id="A0A9X5BGC5"/>
<feature type="coiled-coil region" evidence="1">
    <location>
        <begin position="140"/>
        <end position="167"/>
    </location>
</feature>
<dbReference type="Proteomes" id="UP001154420">
    <property type="component" value="Unassembled WGS sequence"/>
</dbReference>
<keyword evidence="2" id="KW-0472">Membrane</keyword>
<evidence type="ECO:0000256" key="1">
    <source>
        <dbReference type="SAM" id="Coils"/>
    </source>
</evidence>
<evidence type="ECO:0008006" key="5">
    <source>
        <dbReference type="Google" id="ProtNLM"/>
    </source>
</evidence>
<accession>A0A9X5BGC5</accession>
<dbReference type="RefSeq" id="WP_160560598.1">
    <property type="nucleotide sequence ID" value="NZ_QZDT01000020.1"/>
</dbReference>
<name>A0A9X5BGC5_9FIRM</name>
<evidence type="ECO:0000256" key="2">
    <source>
        <dbReference type="SAM" id="Phobius"/>
    </source>
</evidence>